<evidence type="ECO:0000256" key="1">
    <source>
        <dbReference type="ARBA" id="ARBA00004163"/>
    </source>
</evidence>
<evidence type="ECO:0000256" key="10">
    <source>
        <dbReference type="ARBA" id="ARBA00023136"/>
    </source>
</evidence>
<proteinExistence type="inferred from homology"/>
<sequence length="182" mass="19632">MSSAAFGVSQIVQPPPASISTTTAASPNAAGQNAASNTTTNNNATKEPTAPIKPVCLPAGRYEFRDNGIYIGEWLDEKAVGLGLITKDKSQGEYTGLWDNGSEKSGVFLWPNAPGAMYEGEWAMNRRNGFGVFNREDWVIMGKFEDDFITMGVKGKENAPGKFEGRFENGFPAFGVETYGDN</sequence>
<dbReference type="PANTHER" id="PTHR23085">
    <property type="entry name" value="GH28348P"/>
    <property type="match status" value="1"/>
</dbReference>
<evidence type="ECO:0000256" key="6">
    <source>
        <dbReference type="ARBA" id="ARBA00022692"/>
    </source>
</evidence>
<dbReference type="PANTHER" id="PTHR23085:SF16">
    <property type="entry name" value="GH28348P"/>
    <property type="match status" value="1"/>
</dbReference>
<reference evidence="12 13" key="2">
    <citation type="submission" date="2018-11" db="EMBL/GenBank/DDBJ databases">
        <authorList>
            <consortium name="Pathogen Informatics"/>
        </authorList>
    </citation>
    <scope>NUCLEOTIDE SEQUENCE [LARGE SCALE GENOMIC DNA]</scope>
</reference>
<evidence type="ECO:0000313" key="13">
    <source>
        <dbReference type="Proteomes" id="UP000274504"/>
    </source>
</evidence>
<evidence type="ECO:0000313" key="12">
    <source>
        <dbReference type="EMBL" id="VDL65086.1"/>
    </source>
</evidence>
<keyword evidence="6" id="KW-0812">Transmembrane</keyword>
<dbReference type="GO" id="GO:0005886">
    <property type="term" value="C:plasma membrane"/>
    <property type="evidence" value="ECO:0007669"/>
    <property type="project" value="UniProtKB-SubCell"/>
</dbReference>
<keyword evidence="8" id="KW-0256">Endoplasmic reticulum</keyword>
<evidence type="ECO:0000313" key="14">
    <source>
        <dbReference type="WBParaSite" id="HDID_0001120601-mRNA-1"/>
    </source>
</evidence>
<dbReference type="SUPFAM" id="SSF82185">
    <property type="entry name" value="Histone H3 K4-specific methyltransferase SET7/9 N-terminal domain"/>
    <property type="match status" value="1"/>
</dbReference>
<comment type="similarity">
    <text evidence="4">Belongs to the junctophilin family.</text>
</comment>
<evidence type="ECO:0000256" key="8">
    <source>
        <dbReference type="ARBA" id="ARBA00022824"/>
    </source>
</evidence>
<keyword evidence="7" id="KW-0677">Repeat</keyword>
<dbReference type="WBParaSite" id="HDID_0001120601-mRNA-1">
    <property type="protein sequence ID" value="HDID_0001120601-mRNA-1"/>
    <property type="gene ID" value="HDID_0001120601"/>
</dbReference>
<evidence type="ECO:0000256" key="2">
    <source>
        <dbReference type="ARBA" id="ARBA00004184"/>
    </source>
</evidence>
<gene>
    <name evidence="12" type="ORF">HDID_LOCUS11203</name>
</gene>
<dbReference type="STRING" id="6216.A0A0R3SZL0"/>
<dbReference type="InterPro" id="IPR003409">
    <property type="entry name" value="MORN"/>
</dbReference>
<keyword evidence="9" id="KW-1133">Transmembrane helix</keyword>
<protein>
    <submittedName>
        <fullName evidence="14">MORN repeat-containing protein</fullName>
    </submittedName>
</protein>
<keyword evidence="10" id="KW-0472">Membrane</keyword>
<dbReference type="OrthoDB" id="284854at2759"/>
<dbReference type="Proteomes" id="UP000274504">
    <property type="component" value="Unassembled WGS sequence"/>
</dbReference>
<organism evidence="14">
    <name type="scientific">Hymenolepis diminuta</name>
    <name type="common">Rat tapeworm</name>
    <dbReference type="NCBI Taxonomy" id="6216"/>
    <lineage>
        <taxon>Eukaryota</taxon>
        <taxon>Metazoa</taxon>
        <taxon>Spiralia</taxon>
        <taxon>Lophotrochozoa</taxon>
        <taxon>Platyhelminthes</taxon>
        <taxon>Cestoda</taxon>
        <taxon>Eucestoda</taxon>
        <taxon>Cyclophyllidea</taxon>
        <taxon>Hymenolepididae</taxon>
        <taxon>Hymenolepis</taxon>
    </lineage>
</organism>
<name>A0A0R3SZL0_HYMDI</name>
<dbReference type="GO" id="GO:0005789">
    <property type="term" value="C:endoplasmic reticulum membrane"/>
    <property type="evidence" value="ECO:0007669"/>
    <property type="project" value="UniProtKB-SubCell"/>
</dbReference>
<evidence type="ECO:0000256" key="3">
    <source>
        <dbReference type="ARBA" id="ARBA00004236"/>
    </source>
</evidence>
<evidence type="ECO:0000256" key="7">
    <source>
        <dbReference type="ARBA" id="ARBA00022737"/>
    </source>
</evidence>
<evidence type="ECO:0000256" key="11">
    <source>
        <dbReference type="SAM" id="MobiDB-lite"/>
    </source>
</evidence>
<feature type="region of interest" description="Disordered" evidence="11">
    <location>
        <begin position="13"/>
        <end position="52"/>
    </location>
</feature>
<reference evidence="14" key="1">
    <citation type="submission" date="2017-02" db="UniProtKB">
        <authorList>
            <consortium name="WormBaseParasite"/>
        </authorList>
    </citation>
    <scope>IDENTIFICATION</scope>
</reference>
<dbReference type="GO" id="GO:0030314">
    <property type="term" value="C:junctional membrane complex"/>
    <property type="evidence" value="ECO:0007669"/>
    <property type="project" value="InterPro"/>
</dbReference>
<evidence type="ECO:0000256" key="9">
    <source>
        <dbReference type="ARBA" id="ARBA00022989"/>
    </source>
</evidence>
<evidence type="ECO:0000256" key="5">
    <source>
        <dbReference type="ARBA" id="ARBA00022475"/>
    </source>
</evidence>
<dbReference type="AlphaFoldDB" id="A0A0R3SZL0"/>
<comment type="subcellular location">
    <subcellularLocation>
        <location evidence="3">Cell membrane</location>
    </subcellularLocation>
    <subcellularLocation>
        <location evidence="2">Endomembrane system</location>
        <topology evidence="2">Peripheral membrane protein</topology>
    </subcellularLocation>
    <subcellularLocation>
        <location evidence="1">Endoplasmic reticulum membrane</location>
        <topology evidence="1">Single-pass type IV membrane protein</topology>
    </subcellularLocation>
</comment>
<feature type="compositionally biased region" description="Low complexity" evidence="11">
    <location>
        <begin position="24"/>
        <end position="50"/>
    </location>
</feature>
<dbReference type="EMBL" id="UYSG01012890">
    <property type="protein sequence ID" value="VDL65086.1"/>
    <property type="molecule type" value="Genomic_DNA"/>
</dbReference>
<dbReference type="InterPro" id="IPR017191">
    <property type="entry name" value="Junctophilin"/>
</dbReference>
<dbReference type="Pfam" id="PF02493">
    <property type="entry name" value="MORN"/>
    <property type="match status" value="1"/>
</dbReference>
<evidence type="ECO:0000256" key="4">
    <source>
        <dbReference type="ARBA" id="ARBA00008599"/>
    </source>
</evidence>
<keyword evidence="5" id="KW-1003">Cell membrane</keyword>
<accession>A0A0R3SZL0</accession>